<comment type="caution">
    <text evidence="2">The sequence shown here is derived from an EMBL/GenBank/DDBJ whole genome shotgun (WGS) entry which is preliminary data.</text>
</comment>
<evidence type="ECO:0000313" key="3">
    <source>
        <dbReference type="Proteomes" id="UP001596434"/>
    </source>
</evidence>
<dbReference type="Proteomes" id="UP001596434">
    <property type="component" value="Unassembled WGS sequence"/>
</dbReference>
<dbReference type="PANTHER" id="PTHR43198:SF2">
    <property type="entry name" value="SI:CH1073-67J19.1-RELATED"/>
    <property type="match status" value="1"/>
</dbReference>
<dbReference type="AlphaFoldDB" id="A0ABD6A0J3"/>
<feature type="domain" description="Thiaminase-2/PQQC" evidence="1">
    <location>
        <begin position="12"/>
        <end position="215"/>
    </location>
</feature>
<dbReference type="InterPro" id="IPR050967">
    <property type="entry name" value="Thiamine_Salvage_TenA"/>
</dbReference>
<dbReference type="PIRSF" id="PIRSF003170">
    <property type="entry name" value="Pet18p"/>
    <property type="match status" value="1"/>
</dbReference>
<name>A0ABD6A0J3_9EURY</name>
<evidence type="ECO:0000313" key="2">
    <source>
        <dbReference type="EMBL" id="MFC7256064.1"/>
    </source>
</evidence>
<dbReference type="Pfam" id="PF03070">
    <property type="entry name" value="TENA_THI-4"/>
    <property type="match status" value="1"/>
</dbReference>
<proteinExistence type="predicted"/>
<dbReference type="GeneID" id="96954445"/>
<evidence type="ECO:0000259" key="1">
    <source>
        <dbReference type="Pfam" id="PF03070"/>
    </source>
</evidence>
<protein>
    <submittedName>
        <fullName evidence="2">Thiaminase II</fullName>
        <ecNumber evidence="2">3.5.99.2</ecNumber>
    </submittedName>
</protein>
<dbReference type="EC" id="3.5.99.2" evidence="2"/>
<dbReference type="InterPro" id="IPR026285">
    <property type="entry name" value="TenA_E"/>
</dbReference>
<reference evidence="2 3" key="1">
    <citation type="journal article" date="2019" name="Int. J. Syst. Evol. Microbiol.">
        <title>The Global Catalogue of Microorganisms (GCM) 10K type strain sequencing project: providing services to taxonomists for standard genome sequencing and annotation.</title>
        <authorList>
            <consortium name="The Broad Institute Genomics Platform"/>
            <consortium name="The Broad Institute Genome Sequencing Center for Infectious Disease"/>
            <person name="Wu L."/>
            <person name="Ma J."/>
        </authorList>
    </citation>
    <scope>NUCLEOTIDE SEQUENCE [LARGE SCALE GENOMIC DNA]</scope>
    <source>
        <strain evidence="2 3">GX21</strain>
    </source>
</reference>
<dbReference type="CDD" id="cd19366">
    <property type="entry name" value="TenA_C_BhTenA-like"/>
    <property type="match status" value="1"/>
</dbReference>
<dbReference type="PANTHER" id="PTHR43198">
    <property type="entry name" value="BIFUNCTIONAL TH2 PROTEIN"/>
    <property type="match status" value="1"/>
</dbReference>
<dbReference type="Gene3D" id="1.20.910.10">
    <property type="entry name" value="Heme oxygenase-like"/>
    <property type="match status" value="1"/>
</dbReference>
<organism evidence="2 3">
    <name type="scientific">Haloplanus litoreus</name>
    <dbReference type="NCBI Taxonomy" id="767515"/>
    <lineage>
        <taxon>Archaea</taxon>
        <taxon>Methanobacteriati</taxon>
        <taxon>Methanobacteriota</taxon>
        <taxon>Stenosarchaea group</taxon>
        <taxon>Halobacteria</taxon>
        <taxon>Halobacteriales</taxon>
        <taxon>Haloferacaceae</taxon>
        <taxon>Haloplanus</taxon>
    </lineage>
</organism>
<sequence length="224" mass="25538">MAFTDDLQPLADGLWDDIVAHPMVSRLGDGTLDVAPFEYWVRQDYVYLIDYARVFAHGAASASTLDHMGTFAELLHETIDTEMDLHRAYAAEFGIDEDVLEATEPSPTTRAYTDFLVRTAATGTFGDLVAALLPCMWGFNETALRLEAEGMPDDERYAEWIRTYAGEEFSELTAWCKDLMDEVAADATPAVRERYRDRFLTSARYEYRFWDAAWRQERWTVGPA</sequence>
<dbReference type="InterPro" id="IPR027574">
    <property type="entry name" value="Thiaminase_II"/>
</dbReference>
<dbReference type="RefSeq" id="WP_379704549.1">
    <property type="nucleotide sequence ID" value="NZ_JBHTAT010000001.1"/>
</dbReference>
<dbReference type="InterPro" id="IPR016084">
    <property type="entry name" value="Haem_Oase-like_multi-hlx"/>
</dbReference>
<dbReference type="NCBIfam" id="TIGR04306">
    <property type="entry name" value="salvage_TenA"/>
    <property type="match status" value="1"/>
</dbReference>
<accession>A0ABD6A0J3</accession>
<dbReference type="InterPro" id="IPR004305">
    <property type="entry name" value="Thiaminase-2/PQQC"/>
</dbReference>
<keyword evidence="3" id="KW-1185">Reference proteome</keyword>
<gene>
    <name evidence="2" type="primary">tenA</name>
    <name evidence="2" type="ORF">ACFQKE_12305</name>
</gene>
<dbReference type="SUPFAM" id="SSF48613">
    <property type="entry name" value="Heme oxygenase-like"/>
    <property type="match status" value="1"/>
</dbReference>
<dbReference type="EMBL" id="JBHTAT010000001">
    <property type="protein sequence ID" value="MFC7256064.1"/>
    <property type="molecule type" value="Genomic_DNA"/>
</dbReference>
<keyword evidence="2" id="KW-0378">Hydrolase</keyword>
<dbReference type="GO" id="GO:0050334">
    <property type="term" value="F:thiaminase activity"/>
    <property type="evidence" value="ECO:0007669"/>
    <property type="project" value="UniProtKB-EC"/>
</dbReference>